<dbReference type="SUPFAM" id="SSF48065">
    <property type="entry name" value="DBL homology domain (DH-domain)"/>
    <property type="match status" value="1"/>
</dbReference>
<keyword evidence="5" id="KW-1185">Reference proteome</keyword>
<dbReference type="InterPro" id="IPR051092">
    <property type="entry name" value="FYVE_RhoGEF_PH"/>
</dbReference>
<feature type="compositionally biased region" description="Low complexity" evidence="2">
    <location>
        <begin position="969"/>
        <end position="986"/>
    </location>
</feature>
<dbReference type="STRING" id="1295533.A0A1E3HEL3"/>
<organism evidence="4 5">
    <name type="scientific">Cryptococcus amylolentus CBS 6039</name>
    <dbReference type="NCBI Taxonomy" id="1295533"/>
    <lineage>
        <taxon>Eukaryota</taxon>
        <taxon>Fungi</taxon>
        <taxon>Dikarya</taxon>
        <taxon>Basidiomycota</taxon>
        <taxon>Agaricomycotina</taxon>
        <taxon>Tremellomycetes</taxon>
        <taxon>Tremellales</taxon>
        <taxon>Cryptococcaceae</taxon>
        <taxon>Cryptococcus</taxon>
    </lineage>
</organism>
<feature type="region of interest" description="Disordered" evidence="2">
    <location>
        <begin position="77"/>
        <end position="115"/>
    </location>
</feature>
<dbReference type="RefSeq" id="XP_018990535.1">
    <property type="nucleotide sequence ID" value="XM_019141728.1"/>
</dbReference>
<dbReference type="PANTHER" id="PTHR12673:SF270">
    <property type="entry name" value="FYVE-TYPE DOMAIN-CONTAINING PROTEIN"/>
    <property type="match status" value="1"/>
</dbReference>
<dbReference type="InterPro" id="IPR035899">
    <property type="entry name" value="DBL_dom_sf"/>
</dbReference>
<dbReference type="PANTHER" id="PTHR12673">
    <property type="entry name" value="FACIOGENITAL DYSPLASIA PROTEIN"/>
    <property type="match status" value="1"/>
</dbReference>
<dbReference type="InterPro" id="IPR000219">
    <property type="entry name" value="DH_dom"/>
</dbReference>
<keyword evidence="1" id="KW-0175">Coiled coil</keyword>
<feature type="compositionally biased region" description="Polar residues" evidence="2">
    <location>
        <begin position="89"/>
        <end position="101"/>
    </location>
</feature>
<evidence type="ECO:0000259" key="3">
    <source>
        <dbReference type="PROSITE" id="PS50010"/>
    </source>
</evidence>
<name>A0A1E3HEL3_9TREE</name>
<feature type="compositionally biased region" description="Polar residues" evidence="2">
    <location>
        <begin position="738"/>
        <end position="748"/>
    </location>
</feature>
<feature type="domain" description="DH" evidence="3">
    <location>
        <begin position="129"/>
        <end position="317"/>
    </location>
</feature>
<evidence type="ECO:0000313" key="4">
    <source>
        <dbReference type="EMBL" id="ODN74754.1"/>
    </source>
</evidence>
<feature type="compositionally biased region" description="Low complexity" evidence="2">
    <location>
        <begin position="941"/>
        <end position="952"/>
    </location>
</feature>
<evidence type="ECO:0000313" key="5">
    <source>
        <dbReference type="Proteomes" id="UP000094065"/>
    </source>
</evidence>
<sequence length="1369" mass="150834">MAPFPSPAKPRPISRHRSAEPLPPPLPPKAIDLNSSTRSTDKETGNKVTRRAFLCDVVVEKQGEETANLLSHLGEPLQPLSTLPAPDSLSKTSPQTPSRLSQPPDADDEEREDAVPAWTAAKRHEMEKRLENLIDELVRTEKSYYSRIHALKTAYADRLRLYSKDPNQALIPPYEAKAMFANIEAIVPACHSFYTDLCEMLAAGRAEDTVGDVCLKHFKTLRTFDPYRTYLSKQDESQKLFQESLKKFSGFASFIESTKYQTTGIGNIGLRELLMEPVQRIPRYTLLWQTMIKCMSPLSTQRAKLLEAIAIASRIARCEPDPQTVRATVMYNLERNIDDFPAKLFSNNRDYIDAIDVEDNPAEYPTMQSPNGRPLSTMSRGSMSTASTPSMPGFGSLPNSSQIPQSPQFSNSATPPLHCTLFLFDDKLMIVKRQSSSISGRKVTGTDDVQRLVKSGGGIAVKEKNNGKRDKLSFKGEVDVLDVMASDVGNGDFHLFFEHPPVDQTGRWSGRAFRSYSTVHPPYSVSLDPIATKRDKMRFIHNLWAAQALARAKILPSTENKAVPKVLQSEQEVDFEGAQLERARCFWDVWDRSTWGGQRLAKVVVHVDEDGEAPELLLDPRRQELSFYLQPMAGGLCRYASSVPGEEEGERAVIEMSEVRAKIASTIHEHGIFKFRTGTTSCPTTPSTGTHRYRPSMLNLDTISRNLFGASSVSGRSGTSSDMFSTSSSKRNSRPAMSRSSTLETSLCSMEGPEEKEKEKEPSKKRFSKLTVSPESNGLIAGAPYPSGVEKIGQSEKDLNSRLDVARQNSQSASLSPRPSSNSMKTTKLGSKSVAELRRSHEELAEKPLARANTSRTPSPLPHLSPTPATGRTPSPRRPLSSEADATPQARPLPAPKPSMAVNTAPLVIRKTPSRTQTLRSEGSIASPHRVPSPAPNGATLSSQPSLSRPSGPRGPAPRSPQPHPPPLATASSASSSVSTGSTPSAIGSGHTRLRIVSGNGRRISLNRETIPLKGDEENSSPATNTPTSHNLPLAIKRQHSADCLSPRKRSPSLNKSPLLETPLQPLVTRRASAQRSGASTPRRTSGLANSRTVSASQHSITSVASADTVNTVATTSAEDVEMKEHEDVVSAVDATLKKIHDARGSTKRLKSEMSSLRKQMVKDTVKSKESLSVKMDRQGSLPRSPHKRNMSRIADHDINDPSLHCQPSQSKRDMDTIVMDECARGIVQIVQRVDGHLRQAEADAGQAAQLARKVMGENDEKTREILSMSNQLHRSREHNELLQRQLGDSQIELDVVYEAFNTELDGMFNDAQLPETEAFQALRNDLQVTKANRNVLQLENQKLKRELEEANLKREQWARILRTQGFNV</sequence>
<dbReference type="OrthoDB" id="660555at2759"/>
<evidence type="ECO:0000256" key="1">
    <source>
        <dbReference type="SAM" id="Coils"/>
    </source>
</evidence>
<dbReference type="GO" id="GO:0005085">
    <property type="term" value="F:guanyl-nucleotide exchange factor activity"/>
    <property type="evidence" value="ECO:0007669"/>
    <property type="project" value="InterPro"/>
</dbReference>
<feature type="compositionally biased region" description="Pro residues" evidence="2">
    <location>
        <begin position="953"/>
        <end position="968"/>
    </location>
</feature>
<dbReference type="GO" id="GO:0005737">
    <property type="term" value="C:cytoplasm"/>
    <property type="evidence" value="ECO:0007669"/>
    <property type="project" value="TreeGrafter"/>
</dbReference>
<gene>
    <name evidence="4" type="ORF">L202_07076</name>
</gene>
<dbReference type="Pfam" id="PF00621">
    <property type="entry name" value="RhoGEF"/>
    <property type="match status" value="1"/>
</dbReference>
<dbReference type="PROSITE" id="PS50010">
    <property type="entry name" value="DH_2"/>
    <property type="match status" value="1"/>
</dbReference>
<feature type="region of interest" description="Disordered" evidence="2">
    <location>
        <begin position="710"/>
        <end position="1103"/>
    </location>
</feature>
<feature type="compositionally biased region" description="Low complexity" evidence="2">
    <location>
        <begin position="809"/>
        <end position="823"/>
    </location>
</feature>
<dbReference type="SMART" id="SM00325">
    <property type="entry name" value="RhoGEF"/>
    <property type="match status" value="1"/>
</dbReference>
<reference evidence="4 5" key="1">
    <citation type="submission" date="2016-06" db="EMBL/GenBank/DDBJ databases">
        <title>Evolution of pathogenesis and genome organization in the Tremellales.</title>
        <authorList>
            <person name="Cuomo C."/>
            <person name="Litvintseva A."/>
            <person name="Heitman J."/>
            <person name="Chen Y."/>
            <person name="Sun S."/>
            <person name="Springer D."/>
            <person name="Dromer F."/>
            <person name="Young S."/>
            <person name="Zeng Q."/>
            <person name="Chapman S."/>
            <person name="Gujja S."/>
            <person name="Saif S."/>
            <person name="Birren B."/>
        </authorList>
    </citation>
    <scope>NUCLEOTIDE SEQUENCE [LARGE SCALE GENOMIC DNA]</scope>
    <source>
        <strain evidence="4 5">CBS 6039</strain>
    </source>
</reference>
<feature type="compositionally biased region" description="Basic and acidic residues" evidence="2">
    <location>
        <begin position="793"/>
        <end position="805"/>
    </location>
</feature>
<feature type="region of interest" description="Disordered" evidence="2">
    <location>
        <begin position="1146"/>
        <end position="1189"/>
    </location>
</feature>
<feature type="compositionally biased region" description="Pro residues" evidence="2">
    <location>
        <begin position="1"/>
        <end position="10"/>
    </location>
</feature>
<feature type="compositionally biased region" description="Low complexity" evidence="2">
    <location>
        <begin position="710"/>
        <end position="729"/>
    </location>
</feature>
<feature type="compositionally biased region" description="Basic and acidic residues" evidence="2">
    <location>
        <begin position="835"/>
        <end position="849"/>
    </location>
</feature>
<dbReference type="GeneID" id="30158385"/>
<dbReference type="Proteomes" id="UP000094065">
    <property type="component" value="Unassembled WGS sequence"/>
</dbReference>
<feature type="region of interest" description="Disordered" evidence="2">
    <location>
        <begin position="362"/>
        <end position="388"/>
    </location>
</feature>
<dbReference type="Gene3D" id="1.20.900.10">
    <property type="entry name" value="Dbl homology (DH) domain"/>
    <property type="match status" value="1"/>
</dbReference>
<feature type="compositionally biased region" description="Basic and acidic residues" evidence="2">
    <location>
        <begin position="753"/>
        <end position="764"/>
    </location>
</feature>
<proteinExistence type="predicted"/>
<feature type="compositionally biased region" description="Polar residues" evidence="2">
    <location>
        <begin position="1020"/>
        <end position="1031"/>
    </location>
</feature>
<evidence type="ECO:0000256" key="2">
    <source>
        <dbReference type="SAM" id="MobiDB-lite"/>
    </source>
</evidence>
<feature type="region of interest" description="Disordered" evidence="2">
    <location>
        <begin position="1"/>
        <end position="52"/>
    </location>
</feature>
<protein>
    <recommendedName>
        <fullName evidence="3">DH domain-containing protein</fullName>
    </recommendedName>
</protein>
<comment type="caution">
    <text evidence="4">The sequence shown here is derived from an EMBL/GenBank/DDBJ whole genome shotgun (WGS) entry which is preliminary data.</text>
</comment>
<feature type="coiled-coil region" evidence="1">
    <location>
        <begin position="1320"/>
        <end position="1361"/>
    </location>
</feature>
<feature type="compositionally biased region" description="Basic and acidic residues" evidence="2">
    <location>
        <begin position="1161"/>
        <end position="1178"/>
    </location>
</feature>
<feature type="compositionally biased region" description="Polar residues" evidence="2">
    <location>
        <begin position="1072"/>
        <end position="1103"/>
    </location>
</feature>
<dbReference type="EMBL" id="AWGJ01000011">
    <property type="protein sequence ID" value="ODN74754.1"/>
    <property type="molecule type" value="Genomic_DNA"/>
</dbReference>
<accession>A0A1E3HEL3</accession>
<feature type="compositionally biased region" description="Polar residues" evidence="2">
    <location>
        <begin position="366"/>
        <end position="388"/>
    </location>
</feature>